<evidence type="ECO:0000256" key="5">
    <source>
        <dbReference type="ARBA" id="ARBA00022729"/>
    </source>
</evidence>
<feature type="transmembrane region" description="Helical" evidence="7">
    <location>
        <begin position="136"/>
        <end position="159"/>
    </location>
</feature>
<dbReference type="EC" id="2.4.1.17" evidence="2"/>
<gene>
    <name evidence="8" type="ORF">ANCCAN_23165</name>
</gene>
<evidence type="ECO:0000313" key="9">
    <source>
        <dbReference type="Proteomes" id="UP000252519"/>
    </source>
</evidence>
<dbReference type="InterPro" id="IPR002213">
    <property type="entry name" value="UDP_glucos_trans"/>
</dbReference>
<dbReference type="Gene3D" id="3.40.50.2000">
    <property type="entry name" value="Glycogen Phosphorylase B"/>
    <property type="match status" value="1"/>
</dbReference>
<keyword evidence="3" id="KW-0328">Glycosyltransferase</keyword>
<dbReference type="GO" id="GO:0015020">
    <property type="term" value="F:glucuronosyltransferase activity"/>
    <property type="evidence" value="ECO:0007669"/>
    <property type="project" value="UniProtKB-EC"/>
</dbReference>
<evidence type="ECO:0000256" key="2">
    <source>
        <dbReference type="ARBA" id="ARBA00012544"/>
    </source>
</evidence>
<evidence type="ECO:0000256" key="7">
    <source>
        <dbReference type="SAM" id="Phobius"/>
    </source>
</evidence>
<evidence type="ECO:0000256" key="4">
    <source>
        <dbReference type="ARBA" id="ARBA00022679"/>
    </source>
</evidence>
<dbReference type="OrthoDB" id="416356at2759"/>
<dbReference type="InterPro" id="IPR050271">
    <property type="entry name" value="UDP-glycosyltransferase"/>
</dbReference>
<dbReference type="PANTHER" id="PTHR48043">
    <property type="entry name" value="EG:EG0003.4 PROTEIN-RELATED"/>
    <property type="match status" value="1"/>
</dbReference>
<dbReference type="SUPFAM" id="SSF53756">
    <property type="entry name" value="UDP-Glycosyltransferase/glycogen phosphorylase"/>
    <property type="match status" value="1"/>
</dbReference>
<dbReference type="Pfam" id="PF00201">
    <property type="entry name" value="UDPGT"/>
    <property type="match status" value="1"/>
</dbReference>
<reference evidence="8 9" key="1">
    <citation type="submission" date="2014-10" db="EMBL/GenBank/DDBJ databases">
        <title>Draft genome of the hookworm Ancylostoma caninum.</title>
        <authorList>
            <person name="Mitreva M."/>
        </authorList>
    </citation>
    <scope>NUCLEOTIDE SEQUENCE [LARGE SCALE GENOMIC DNA]</scope>
    <source>
        <strain evidence="8 9">Baltimore</strain>
    </source>
</reference>
<evidence type="ECO:0000256" key="3">
    <source>
        <dbReference type="ARBA" id="ARBA00022676"/>
    </source>
</evidence>
<keyword evidence="9" id="KW-1185">Reference proteome</keyword>
<comment type="catalytic activity">
    <reaction evidence="6">
        <text>glucuronate acceptor + UDP-alpha-D-glucuronate = acceptor beta-D-glucuronoside + UDP + H(+)</text>
        <dbReference type="Rhea" id="RHEA:21032"/>
        <dbReference type="ChEBI" id="CHEBI:15378"/>
        <dbReference type="ChEBI" id="CHEBI:58052"/>
        <dbReference type="ChEBI" id="CHEBI:58223"/>
        <dbReference type="ChEBI" id="CHEBI:132367"/>
        <dbReference type="ChEBI" id="CHEBI:132368"/>
        <dbReference type="EC" id="2.4.1.17"/>
    </reaction>
</comment>
<evidence type="ECO:0000256" key="1">
    <source>
        <dbReference type="ARBA" id="ARBA00009995"/>
    </source>
</evidence>
<proteinExistence type="inferred from homology"/>
<keyword evidence="7" id="KW-0472">Membrane</keyword>
<accession>A0A368FJT3</accession>
<comment type="similarity">
    <text evidence="1">Belongs to the UDP-glycosyltransferase family.</text>
</comment>
<name>A0A368FJT3_ANCCA</name>
<keyword evidence="7" id="KW-1133">Transmembrane helix</keyword>
<dbReference type="AlphaFoldDB" id="A0A368FJT3"/>
<keyword evidence="5" id="KW-0732">Signal</keyword>
<organism evidence="8 9">
    <name type="scientific">Ancylostoma caninum</name>
    <name type="common">Dog hookworm</name>
    <dbReference type="NCBI Taxonomy" id="29170"/>
    <lineage>
        <taxon>Eukaryota</taxon>
        <taxon>Metazoa</taxon>
        <taxon>Ecdysozoa</taxon>
        <taxon>Nematoda</taxon>
        <taxon>Chromadorea</taxon>
        <taxon>Rhabditida</taxon>
        <taxon>Rhabditina</taxon>
        <taxon>Rhabditomorpha</taxon>
        <taxon>Strongyloidea</taxon>
        <taxon>Ancylostomatidae</taxon>
        <taxon>Ancylostomatinae</taxon>
        <taxon>Ancylostoma</taxon>
    </lineage>
</organism>
<sequence>MAGTAAMARLSSPSLVKLNFPLFKEAIHSGVPVISIPLVGDQPKNAALAEHHGFGIILNKGELSVESVSHALKEVVSNAKYGEAVKRLSKMMNHKPVSPTQLLVKWSEFAAEFQTLENLEPAGNKLNFFQYHSLDVIFFLIFIVLVIIVFSTIVIKYFLSRIVAVISKSEKQKTA</sequence>
<dbReference type="Proteomes" id="UP000252519">
    <property type="component" value="Unassembled WGS sequence"/>
</dbReference>
<evidence type="ECO:0000256" key="6">
    <source>
        <dbReference type="ARBA" id="ARBA00047475"/>
    </source>
</evidence>
<dbReference type="EMBL" id="JOJR01001397">
    <property type="protein sequence ID" value="RCN31065.1"/>
    <property type="molecule type" value="Genomic_DNA"/>
</dbReference>
<dbReference type="STRING" id="29170.A0A368FJT3"/>
<keyword evidence="4" id="KW-0808">Transferase</keyword>
<keyword evidence="7" id="KW-0812">Transmembrane</keyword>
<evidence type="ECO:0000313" key="8">
    <source>
        <dbReference type="EMBL" id="RCN31065.1"/>
    </source>
</evidence>
<dbReference type="PANTHER" id="PTHR48043:SF145">
    <property type="entry name" value="FI06409P-RELATED"/>
    <property type="match status" value="1"/>
</dbReference>
<protein>
    <recommendedName>
        <fullName evidence="2">glucuronosyltransferase</fullName>
        <ecNumber evidence="2">2.4.1.17</ecNumber>
    </recommendedName>
</protein>
<comment type="caution">
    <text evidence="8">The sequence shown here is derived from an EMBL/GenBank/DDBJ whole genome shotgun (WGS) entry which is preliminary data.</text>
</comment>